<evidence type="ECO:0000313" key="4">
    <source>
        <dbReference type="Proteomes" id="UP001500058"/>
    </source>
</evidence>
<dbReference type="InterPro" id="IPR003382">
    <property type="entry name" value="Flavoprotein"/>
</dbReference>
<dbReference type="SUPFAM" id="SSF52507">
    <property type="entry name" value="Homo-oligomeric flavin-containing Cys decarboxylases, HFCD"/>
    <property type="match status" value="1"/>
</dbReference>
<dbReference type="EMBL" id="BAAATJ010000001">
    <property type="protein sequence ID" value="GAA2382444.1"/>
    <property type="molecule type" value="Genomic_DNA"/>
</dbReference>
<evidence type="ECO:0000313" key="3">
    <source>
        <dbReference type="EMBL" id="GAA2382444.1"/>
    </source>
</evidence>
<dbReference type="Pfam" id="PF02441">
    <property type="entry name" value="Flavoprotein"/>
    <property type="match status" value="1"/>
</dbReference>
<evidence type="ECO:0000256" key="1">
    <source>
        <dbReference type="SAM" id="MobiDB-lite"/>
    </source>
</evidence>
<evidence type="ECO:0000259" key="2">
    <source>
        <dbReference type="Pfam" id="PF02441"/>
    </source>
</evidence>
<dbReference type="InterPro" id="IPR036551">
    <property type="entry name" value="Flavin_trans-like"/>
</dbReference>
<dbReference type="PANTHER" id="PTHR14359">
    <property type="entry name" value="HOMO-OLIGOMERIC FLAVIN CONTAINING CYS DECARBOXYLASE FAMILY"/>
    <property type="match status" value="1"/>
</dbReference>
<dbReference type="RefSeq" id="WP_344628704.1">
    <property type="nucleotide sequence ID" value="NZ_BAAATJ010000001.1"/>
</dbReference>
<organism evidence="3 4">
    <name type="scientific">Streptomyces glaucosporus</name>
    <dbReference type="NCBI Taxonomy" id="284044"/>
    <lineage>
        <taxon>Bacteria</taxon>
        <taxon>Bacillati</taxon>
        <taxon>Actinomycetota</taxon>
        <taxon>Actinomycetes</taxon>
        <taxon>Kitasatosporales</taxon>
        <taxon>Streptomycetaceae</taxon>
        <taxon>Streptomyces</taxon>
    </lineage>
</organism>
<keyword evidence="4" id="KW-1185">Reference proteome</keyword>
<name>A0ABN3HK76_9ACTN</name>
<comment type="caution">
    <text evidence="3">The sequence shown here is derived from an EMBL/GenBank/DDBJ whole genome shotgun (WGS) entry which is preliminary data.</text>
</comment>
<protein>
    <recommendedName>
        <fullName evidence="2">Flavoprotein domain-containing protein</fullName>
    </recommendedName>
</protein>
<sequence>MTGEPAVDTRPEFGGRRLLMIVTGAVNAVHLPYWLTWLRTHYPRVETRVVATRSAQRFTTLQALSALTSHQAITDEWPAEPRPTALHAELAEWADSVAVYPASLHYVSRAALGLADSPSLLTVHSTAAPVVLAPSLPPRVEENPVYTRHLGTLAERPNVSVAPTQAARSVTTGRREARASAPLWTVLGELERIRRTLPDEASRGAPEDVSGEVSEEPSEEALE</sequence>
<dbReference type="Proteomes" id="UP001500058">
    <property type="component" value="Unassembled WGS sequence"/>
</dbReference>
<feature type="region of interest" description="Disordered" evidence="1">
    <location>
        <begin position="195"/>
        <end position="223"/>
    </location>
</feature>
<feature type="compositionally biased region" description="Acidic residues" evidence="1">
    <location>
        <begin position="209"/>
        <end position="223"/>
    </location>
</feature>
<dbReference type="PANTHER" id="PTHR14359:SF6">
    <property type="entry name" value="PHOSPHOPANTOTHENOYLCYSTEINE DECARBOXYLASE"/>
    <property type="match status" value="1"/>
</dbReference>
<gene>
    <name evidence="3" type="ORF">GCM10010420_00440</name>
</gene>
<feature type="compositionally biased region" description="Basic and acidic residues" evidence="1">
    <location>
        <begin position="195"/>
        <end position="206"/>
    </location>
</feature>
<feature type="domain" description="Flavoprotein" evidence="2">
    <location>
        <begin position="17"/>
        <end position="153"/>
    </location>
</feature>
<dbReference type="Gene3D" id="3.40.50.1950">
    <property type="entry name" value="Flavin prenyltransferase-like"/>
    <property type="match status" value="1"/>
</dbReference>
<accession>A0ABN3HK76</accession>
<proteinExistence type="predicted"/>
<reference evidence="3 4" key="1">
    <citation type="journal article" date="2019" name="Int. J. Syst. Evol. Microbiol.">
        <title>The Global Catalogue of Microorganisms (GCM) 10K type strain sequencing project: providing services to taxonomists for standard genome sequencing and annotation.</title>
        <authorList>
            <consortium name="The Broad Institute Genomics Platform"/>
            <consortium name="The Broad Institute Genome Sequencing Center for Infectious Disease"/>
            <person name="Wu L."/>
            <person name="Ma J."/>
        </authorList>
    </citation>
    <scope>NUCLEOTIDE SEQUENCE [LARGE SCALE GENOMIC DNA]</scope>
    <source>
        <strain evidence="3 4">JCM 6921</strain>
    </source>
</reference>